<sequence length="429" mass="47499">MFVDHVKIYVKGGDGGDGMVAFRREKYVPNGGPAGGDGARGGNVIFEVEEGLRTLMDFRYKRHFKAERGEHGMSKGMHGRRAEDLIVKVPPGTVVMNAETKTVIADLVEHGQQAVVAKAGRGGRGNCRFATPSNPAPELAEKGEPGEELEVILELKVLADVGLVGFPSVGKSTLLSVVSSAKPKIGAYHFTTIVPNLGMVETEDGRSFAMADLPGLIEGAHQGVGLGMQFLRHIERTRVIVHVIDMSGMEGREPYDDYVTINNELEQYNLRLLERPQIVVANKMDMPDAEENLAEFKKKVGDDVKVFPISAVSRQGLKPLLFEVADLLEVTPEFLLHEVIDEESEAVVLYKHESKGVEFEISRDDDGSFVLSGYTIERLFKMTDFSREDGIRRFARQLRAMGVDEELRKRGAENGDTVRLMEFEFDFVD</sequence>
<keyword evidence="3 9" id="KW-0963">Cytoplasm</keyword>
<dbReference type="Gene3D" id="3.40.50.300">
    <property type="entry name" value="P-loop containing nucleotide triphosphate hydrolases"/>
    <property type="match status" value="1"/>
</dbReference>
<dbReference type="NCBIfam" id="NF008954">
    <property type="entry name" value="PRK12296.1"/>
    <property type="match status" value="1"/>
</dbReference>
<dbReference type="Gene3D" id="2.70.210.12">
    <property type="entry name" value="GTP1/OBG domain"/>
    <property type="match status" value="1"/>
</dbReference>
<evidence type="ECO:0000259" key="11">
    <source>
        <dbReference type="PROSITE" id="PS51881"/>
    </source>
</evidence>
<keyword evidence="6 9" id="KW-0378">Hydrolase</keyword>
<gene>
    <name evidence="13" type="primary">obgE</name>
    <name evidence="9" type="synonym">obg</name>
    <name evidence="13" type="ORF">LZ480_10025</name>
</gene>
<dbReference type="SUPFAM" id="SSF52540">
    <property type="entry name" value="P-loop containing nucleoside triphosphate hydrolases"/>
    <property type="match status" value="1"/>
</dbReference>
<feature type="binding site" evidence="9">
    <location>
        <begin position="165"/>
        <end position="172"/>
    </location>
    <ligand>
        <name>GTP</name>
        <dbReference type="ChEBI" id="CHEBI:37565"/>
    </ligand>
</feature>
<feature type="binding site" evidence="9">
    <location>
        <position position="192"/>
    </location>
    <ligand>
        <name>Mg(2+)</name>
        <dbReference type="ChEBI" id="CHEBI:18420"/>
    </ligand>
</feature>
<keyword evidence="4 9" id="KW-0479">Metal-binding</keyword>
<dbReference type="InterPro" id="IPR027417">
    <property type="entry name" value="P-loop_NTPase"/>
</dbReference>
<feature type="binding site" evidence="9">
    <location>
        <begin position="310"/>
        <end position="312"/>
    </location>
    <ligand>
        <name>GTP</name>
        <dbReference type="ChEBI" id="CHEBI:37565"/>
    </ligand>
</feature>
<evidence type="ECO:0000313" key="14">
    <source>
        <dbReference type="Proteomes" id="UP001316087"/>
    </source>
</evidence>
<feature type="domain" description="Obg" evidence="12">
    <location>
        <begin position="1"/>
        <end position="158"/>
    </location>
</feature>
<dbReference type="PRINTS" id="PR00326">
    <property type="entry name" value="GTP1OBG"/>
</dbReference>
<dbReference type="RefSeq" id="WP_241369297.1">
    <property type="nucleotide sequence ID" value="NZ_JAKZFC010000003.1"/>
</dbReference>
<reference evidence="13 14" key="1">
    <citation type="submission" date="2022-03" db="EMBL/GenBank/DDBJ databases">
        <authorList>
            <person name="Jo J.-H."/>
            <person name="Im W.-T."/>
        </authorList>
    </citation>
    <scope>NUCLEOTIDE SEQUENCE [LARGE SCALE GENOMIC DNA]</scope>
    <source>
        <strain evidence="13 14">MA9</strain>
    </source>
</reference>
<comment type="cofactor">
    <cofactor evidence="1 9">
        <name>Mg(2+)</name>
        <dbReference type="ChEBI" id="CHEBI:18420"/>
    </cofactor>
</comment>
<feature type="binding site" evidence="9">
    <location>
        <position position="172"/>
    </location>
    <ligand>
        <name>Mg(2+)</name>
        <dbReference type="ChEBI" id="CHEBI:18420"/>
    </ligand>
</feature>
<dbReference type="InterPro" id="IPR036726">
    <property type="entry name" value="GTP1_OBG_dom_sf"/>
</dbReference>
<evidence type="ECO:0000259" key="10">
    <source>
        <dbReference type="PROSITE" id="PS51710"/>
    </source>
</evidence>
<dbReference type="InterPro" id="IPR015349">
    <property type="entry name" value="OCT_dom"/>
</dbReference>
<comment type="similarity">
    <text evidence="2 9">Belongs to the TRAFAC class OBG-HflX-like GTPase superfamily. OBG GTPase family.</text>
</comment>
<feature type="binding site" evidence="9">
    <location>
        <begin position="212"/>
        <end position="215"/>
    </location>
    <ligand>
        <name>GTP</name>
        <dbReference type="ChEBI" id="CHEBI:37565"/>
    </ligand>
</feature>
<dbReference type="NCBIfam" id="TIGR03595">
    <property type="entry name" value="Obg_CgtA_exten"/>
    <property type="match status" value="1"/>
</dbReference>
<dbReference type="InterPro" id="IPR014100">
    <property type="entry name" value="GTP-bd_Obg/CgtA"/>
</dbReference>
<dbReference type="InterPro" id="IPR045086">
    <property type="entry name" value="OBG_GTPase"/>
</dbReference>
<feature type="binding site" evidence="9">
    <location>
        <begin position="282"/>
        <end position="285"/>
    </location>
    <ligand>
        <name>GTP</name>
        <dbReference type="ChEBI" id="CHEBI:37565"/>
    </ligand>
</feature>
<dbReference type="InterPro" id="IPR006169">
    <property type="entry name" value="GTP1_OBG_dom"/>
</dbReference>
<evidence type="ECO:0000256" key="2">
    <source>
        <dbReference type="ARBA" id="ARBA00007699"/>
    </source>
</evidence>
<dbReference type="PROSITE" id="PS51881">
    <property type="entry name" value="OCT"/>
    <property type="match status" value="1"/>
</dbReference>
<dbReference type="PROSITE" id="PS51883">
    <property type="entry name" value="OBG"/>
    <property type="match status" value="1"/>
</dbReference>
<keyword evidence="7 9" id="KW-0460">Magnesium</keyword>
<dbReference type="InterPro" id="IPR031167">
    <property type="entry name" value="G_OBG"/>
</dbReference>
<evidence type="ECO:0000256" key="6">
    <source>
        <dbReference type="ARBA" id="ARBA00022801"/>
    </source>
</evidence>
<dbReference type="PROSITE" id="PS00905">
    <property type="entry name" value="GTP1_OBG"/>
    <property type="match status" value="1"/>
</dbReference>
<comment type="caution">
    <text evidence="13">The sequence shown here is derived from an EMBL/GenBank/DDBJ whole genome shotgun (WGS) entry which is preliminary data.</text>
</comment>
<dbReference type="InterPro" id="IPR005225">
    <property type="entry name" value="Small_GTP-bd"/>
</dbReference>
<feature type="binding site" evidence="9">
    <location>
        <begin position="190"/>
        <end position="194"/>
    </location>
    <ligand>
        <name>GTP</name>
        <dbReference type="ChEBI" id="CHEBI:37565"/>
    </ligand>
</feature>
<comment type="subunit">
    <text evidence="9">Monomer.</text>
</comment>
<feature type="domain" description="OBG-type G" evidence="10">
    <location>
        <begin position="159"/>
        <end position="329"/>
    </location>
</feature>
<dbReference type="PANTHER" id="PTHR11702:SF31">
    <property type="entry name" value="MITOCHONDRIAL RIBOSOME-ASSOCIATED GTPASE 2"/>
    <property type="match status" value="1"/>
</dbReference>
<name>A0ABS9UDA1_9BACL</name>
<evidence type="ECO:0000256" key="5">
    <source>
        <dbReference type="ARBA" id="ARBA00022741"/>
    </source>
</evidence>
<dbReference type="Pfam" id="PF01018">
    <property type="entry name" value="GTP1_OBG"/>
    <property type="match status" value="1"/>
</dbReference>
<keyword evidence="14" id="KW-1185">Reference proteome</keyword>
<keyword evidence="8 9" id="KW-0342">GTP-binding</keyword>
<dbReference type="EC" id="3.6.5.-" evidence="9"/>
<dbReference type="InterPro" id="IPR006074">
    <property type="entry name" value="GTP1-OBG_CS"/>
</dbReference>
<keyword evidence="5 9" id="KW-0547">Nucleotide-binding</keyword>
<dbReference type="NCBIfam" id="TIGR00231">
    <property type="entry name" value="small_GTP"/>
    <property type="match status" value="1"/>
</dbReference>
<dbReference type="NCBIfam" id="NF008956">
    <property type="entry name" value="PRK12299.1"/>
    <property type="match status" value="1"/>
</dbReference>
<evidence type="ECO:0000256" key="7">
    <source>
        <dbReference type="ARBA" id="ARBA00022842"/>
    </source>
</evidence>
<evidence type="ECO:0000256" key="8">
    <source>
        <dbReference type="ARBA" id="ARBA00023134"/>
    </source>
</evidence>
<dbReference type="PANTHER" id="PTHR11702">
    <property type="entry name" value="DEVELOPMENTALLY REGULATED GTP-BINDING PROTEIN-RELATED"/>
    <property type="match status" value="1"/>
</dbReference>
<evidence type="ECO:0000256" key="9">
    <source>
        <dbReference type="HAMAP-Rule" id="MF_01454"/>
    </source>
</evidence>
<dbReference type="NCBIfam" id="TIGR02729">
    <property type="entry name" value="Obg_CgtA"/>
    <property type="match status" value="1"/>
</dbReference>
<dbReference type="Pfam" id="PF01926">
    <property type="entry name" value="MMR_HSR1"/>
    <property type="match status" value="1"/>
</dbReference>
<dbReference type="EMBL" id="JAKZFC010000003">
    <property type="protein sequence ID" value="MCH7322228.1"/>
    <property type="molecule type" value="Genomic_DNA"/>
</dbReference>
<dbReference type="CDD" id="cd01898">
    <property type="entry name" value="Obg"/>
    <property type="match status" value="1"/>
</dbReference>
<comment type="function">
    <text evidence="9">An essential GTPase which binds GTP, GDP and possibly (p)ppGpp with moderate affinity, with high nucleotide exchange rates and a fairly low GTP hydrolysis rate. Plays a role in control of the cell cycle, stress response, ribosome biogenesis and in those bacteria that undergo differentiation, in morphogenesis control.</text>
</comment>
<dbReference type="SUPFAM" id="SSF102741">
    <property type="entry name" value="Obg GTP-binding protein C-terminal domain"/>
    <property type="match status" value="1"/>
</dbReference>
<dbReference type="SUPFAM" id="SSF82051">
    <property type="entry name" value="Obg GTP-binding protein N-terminal domain"/>
    <property type="match status" value="1"/>
</dbReference>
<dbReference type="Gene3D" id="3.30.300.350">
    <property type="entry name" value="GTP-binding protein OBG, C-terminal domain"/>
    <property type="match status" value="1"/>
</dbReference>
<dbReference type="InterPro" id="IPR006073">
    <property type="entry name" value="GTP-bd"/>
</dbReference>
<dbReference type="NCBIfam" id="NF008955">
    <property type="entry name" value="PRK12297.1"/>
    <property type="match status" value="1"/>
</dbReference>
<proteinExistence type="inferred from homology"/>
<comment type="subcellular location">
    <subcellularLocation>
        <location evidence="9">Cytoplasm</location>
    </subcellularLocation>
</comment>
<evidence type="ECO:0000256" key="1">
    <source>
        <dbReference type="ARBA" id="ARBA00001946"/>
    </source>
</evidence>
<dbReference type="HAMAP" id="MF_01454">
    <property type="entry name" value="GTPase_Obg"/>
    <property type="match status" value="1"/>
</dbReference>
<dbReference type="InterPro" id="IPR036346">
    <property type="entry name" value="GTP-bd_prot_GTP1/OBG_C_sf"/>
</dbReference>
<dbReference type="PROSITE" id="PS51710">
    <property type="entry name" value="G_OBG"/>
    <property type="match status" value="1"/>
</dbReference>
<accession>A0ABS9UDA1</accession>
<organism evidence="13 14">
    <name type="scientific">Solibacillus palustris</name>
    <dbReference type="NCBI Taxonomy" id="2908203"/>
    <lineage>
        <taxon>Bacteria</taxon>
        <taxon>Bacillati</taxon>
        <taxon>Bacillota</taxon>
        <taxon>Bacilli</taxon>
        <taxon>Bacillales</taxon>
        <taxon>Caryophanaceae</taxon>
        <taxon>Solibacillus</taxon>
    </lineage>
</organism>
<evidence type="ECO:0000256" key="3">
    <source>
        <dbReference type="ARBA" id="ARBA00022490"/>
    </source>
</evidence>
<evidence type="ECO:0000259" key="12">
    <source>
        <dbReference type="PROSITE" id="PS51883"/>
    </source>
</evidence>
<protein>
    <recommendedName>
        <fullName evidence="9">GTPase Obg</fullName>
        <ecNumber evidence="9">3.6.5.-</ecNumber>
    </recommendedName>
    <alternativeName>
        <fullName evidence="9">GTP-binding protein Obg</fullName>
    </alternativeName>
</protein>
<feature type="domain" description="OCT" evidence="11">
    <location>
        <begin position="351"/>
        <end position="429"/>
    </location>
</feature>
<dbReference type="Proteomes" id="UP001316087">
    <property type="component" value="Unassembled WGS sequence"/>
</dbReference>
<evidence type="ECO:0000313" key="13">
    <source>
        <dbReference type="EMBL" id="MCH7322228.1"/>
    </source>
</evidence>
<dbReference type="Pfam" id="PF09269">
    <property type="entry name" value="DUF1967"/>
    <property type="match status" value="1"/>
</dbReference>
<evidence type="ECO:0000256" key="4">
    <source>
        <dbReference type="ARBA" id="ARBA00022723"/>
    </source>
</evidence>